<dbReference type="SUPFAM" id="SSF53448">
    <property type="entry name" value="Nucleotide-diphospho-sugar transferases"/>
    <property type="match status" value="1"/>
</dbReference>
<keyword evidence="2" id="KW-0808">Transferase</keyword>
<dbReference type="PANTHER" id="PTHR22916:SF3">
    <property type="entry name" value="UDP-GLCNAC:BETAGAL BETA-1,3-N-ACETYLGLUCOSAMINYLTRANSFERASE-LIKE PROTEIN 1"/>
    <property type="match status" value="1"/>
</dbReference>
<dbReference type="Proteomes" id="UP000295215">
    <property type="component" value="Unassembled WGS sequence"/>
</dbReference>
<reference evidence="2 3" key="1">
    <citation type="submission" date="2019-03" db="EMBL/GenBank/DDBJ databases">
        <title>Genomic Encyclopedia of Archaeal and Bacterial Type Strains, Phase II (KMG-II): from individual species to whole genera.</title>
        <authorList>
            <person name="Goeker M."/>
        </authorList>
    </citation>
    <scope>NUCLEOTIDE SEQUENCE [LARGE SCALE GENOMIC DNA]</scope>
    <source>
        <strain evidence="2 3">DSM 28213</strain>
    </source>
</reference>
<accession>A0A4R7EZP5</accession>
<dbReference type="OrthoDB" id="597270at2"/>
<protein>
    <submittedName>
        <fullName evidence="2">Glycosyltransferase involved in cell wall biosynthesis</fullName>
    </submittedName>
</protein>
<keyword evidence="3" id="KW-1185">Reference proteome</keyword>
<name>A0A4R7EZP5_9FLAO</name>
<sequence length="263" mass="30451">MKIKVSVIIPCYNCAETIHQCVESAVNQTYSVHEIILVNDGSTDNTLEKLDEIHEKYKEAHLLIKIISQTNQGPSAARNRGIEESTGDWIAFLDSDDYWFEDKTEIQLRGLQTYPDSVLIGGKKGLRKKEIILKKVSVVNFLKLCFKNFFLTSSTMVNARVAKNYKFNIHQKHSEDYRFFLEILADKFYGITIDLSLSCSIANKRDYGEAGLSQNIFKMEKGELSNFKYLFEQKKISFMKYVGFSLFSILKFFRRWIIINILS</sequence>
<evidence type="ECO:0000313" key="2">
    <source>
        <dbReference type="EMBL" id="TDS58131.1"/>
    </source>
</evidence>
<comment type="caution">
    <text evidence="2">The sequence shown here is derived from an EMBL/GenBank/DDBJ whole genome shotgun (WGS) entry which is preliminary data.</text>
</comment>
<dbReference type="PANTHER" id="PTHR22916">
    <property type="entry name" value="GLYCOSYLTRANSFERASE"/>
    <property type="match status" value="1"/>
</dbReference>
<feature type="domain" description="Glycosyltransferase 2-like" evidence="1">
    <location>
        <begin position="6"/>
        <end position="122"/>
    </location>
</feature>
<dbReference type="EMBL" id="SOAG01000013">
    <property type="protein sequence ID" value="TDS58131.1"/>
    <property type="molecule type" value="Genomic_DNA"/>
</dbReference>
<dbReference type="InterPro" id="IPR001173">
    <property type="entry name" value="Glyco_trans_2-like"/>
</dbReference>
<dbReference type="CDD" id="cd00761">
    <property type="entry name" value="Glyco_tranf_GTA_type"/>
    <property type="match status" value="1"/>
</dbReference>
<evidence type="ECO:0000259" key="1">
    <source>
        <dbReference type="Pfam" id="PF00535"/>
    </source>
</evidence>
<evidence type="ECO:0000313" key="3">
    <source>
        <dbReference type="Proteomes" id="UP000295215"/>
    </source>
</evidence>
<dbReference type="GO" id="GO:0016758">
    <property type="term" value="F:hexosyltransferase activity"/>
    <property type="evidence" value="ECO:0007669"/>
    <property type="project" value="UniProtKB-ARBA"/>
</dbReference>
<organism evidence="2 3">
    <name type="scientific">Myroides indicus</name>
    <dbReference type="NCBI Taxonomy" id="1323422"/>
    <lineage>
        <taxon>Bacteria</taxon>
        <taxon>Pseudomonadati</taxon>
        <taxon>Bacteroidota</taxon>
        <taxon>Flavobacteriia</taxon>
        <taxon>Flavobacteriales</taxon>
        <taxon>Flavobacteriaceae</taxon>
        <taxon>Myroides</taxon>
    </lineage>
</organism>
<proteinExistence type="predicted"/>
<dbReference type="RefSeq" id="WP_133712584.1">
    <property type="nucleotide sequence ID" value="NZ_SOAG01000013.1"/>
</dbReference>
<dbReference type="AlphaFoldDB" id="A0A4R7EZP5"/>
<dbReference type="Gene3D" id="3.90.550.10">
    <property type="entry name" value="Spore Coat Polysaccharide Biosynthesis Protein SpsA, Chain A"/>
    <property type="match status" value="1"/>
</dbReference>
<dbReference type="InterPro" id="IPR029044">
    <property type="entry name" value="Nucleotide-diphossugar_trans"/>
</dbReference>
<gene>
    <name evidence="2" type="ORF">C8P70_11343</name>
</gene>
<dbReference type="Pfam" id="PF00535">
    <property type="entry name" value="Glycos_transf_2"/>
    <property type="match status" value="1"/>
</dbReference>